<protein>
    <recommendedName>
        <fullName evidence="3">PKD domain-containing protein</fullName>
    </recommendedName>
</protein>
<name>A0A1E3XDL2_9BACT</name>
<sequence>MKTRIILLFTAIVIIFSASCASTRIKTVYQRAKERAENERKAERSGKKEIPLNIQVTDVDVLALSNDIIVVLGDRFQQAGIIRKVSGTIQVITAAAAGLIGISPHEETELIAGLSGASAIVTPLQKIWKEGERAVAFQQGINMVMQAEKRYYASISNNNKGVNNTSLSKEGAKLFDEVTAALGVVLKTIAGYIPTIEELETATGRIDEKLAMKVVPTKVNMPVPPPGGTETAIIRVINDYAVNASSENTGVVKIKDYDKFLKEKLDIIEIEAVGTGTATVKLFNARGGEAKVKVKVGNRPPVADAGVDKSISILNDGKTVTLNGKGSFDPDGDILLYSWELDQSLVIGKKANLINDNSSIAAFDAYGTGTYTVKLIVDDGIERSGTDTATITVTP</sequence>
<gene>
    <name evidence="1" type="ORF">SCARUB_01806</name>
</gene>
<dbReference type="InterPro" id="IPR035986">
    <property type="entry name" value="PKD_dom_sf"/>
</dbReference>
<reference evidence="1 2" key="1">
    <citation type="submission" date="2016-07" db="EMBL/GenBank/DDBJ databases">
        <title>Draft genome of Scalindua rubra, obtained from a brine-seawater interface in the Red Sea, sheds light on salt adaptation in anammox bacteria.</title>
        <authorList>
            <person name="Speth D.R."/>
            <person name="Lagkouvardos I."/>
            <person name="Wang Y."/>
            <person name="Qian P.-Y."/>
            <person name="Dutilh B.E."/>
            <person name="Jetten M.S."/>
        </authorList>
    </citation>
    <scope>NUCLEOTIDE SEQUENCE [LARGE SCALE GENOMIC DNA]</scope>
    <source>
        <strain evidence="1">BSI-1</strain>
    </source>
</reference>
<dbReference type="EMBL" id="MAYW01000039">
    <property type="protein sequence ID" value="ODS33044.1"/>
    <property type="molecule type" value="Genomic_DNA"/>
</dbReference>
<dbReference type="InterPro" id="IPR013783">
    <property type="entry name" value="Ig-like_fold"/>
</dbReference>
<accession>A0A1E3XDL2</accession>
<comment type="caution">
    <text evidence="1">The sequence shown here is derived from an EMBL/GenBank/DDBJ whole genome shotgun (WGS) entry which is preliminary data.</text>
</comment>
<dbReference type="Gene3D" id="2.60.40.10">
    <property type="entry name" value="Immunoglobulins"/>
    <property type="match status" value="1"/>
</dbReference>
<evidence type="ECO:0000313" key="1">
    <source>
        <dbReference type="EMBL" id="ODS33044.1"/>
    </source>
</evidence>
<organism evidence="1 2">
    <name type="scientific">Candidatus Scalindua rubra</name>
    <dbReference type="NCBI Taxonomy" id="1872076"/>
    <lineage>
        <taxon>Bacteria</taxon>
        <taxon>Pseudomonadati</taxon>
        <taxon>Planctomycetota</taxon>
        <taxon>Candidatus Brocadiia</taxon>
        <taxon>Candidatus Brocadiales</taxon>
        <taxon>Candidatus Scalinduaceae</taxon>
        <taxon>Candidatus Scalindua</taxon>
    </lineage>
</organism>
<dbReference type="Pfam" id="PF22352">
    <property type="entry name" value="K319L-like_PKD"/>
    <property type="match status" value="1"/>
</dbReference>
<dbReference type="CDD" id="cd00146">
    <property type="entry name" value="PKD"/>
    <property type="match status" value="1"/>
</dbReference>
<dbReference type="SUPFAM" id="SSF49299">
    <property type="entry name" value="PKD domain"/>
    <property type="match status" value="1"/>
</dbReference>
<dbReference type="AlphaFoldDB" id="A0A1E3XDL2"/>
<dbReference type="PROSITE" id="PS51257">
    <property type="entry name" value="PROKAR_LIPOPROTEIN"/>
    <property type="match status" value="1"/>
</dbReference>
<evidence type="ECO:0008006" key="3">
    <source>
        <dbReference type="Google" id="ProtNLM"/>
    </source>
</evidence>
<proteinExistence type="predicted"/>
<dbReference type="Proteomes" id="UP000094056">
    <property type="component" value="Unassembled WGS sequence"/>
</dbReference>
<evidence type="ECO:0000313" key="2">
    <source>
        <dbReference type="Proteomes" id="UP000094056"/>
    </source>
</evidence>